<feature type="transmembrane region" description="Helical" evidence="1">
    <location>
        <begin position="53"/>
        <end position="72"/>
    </location>
</feature>
<dbReference type="PANTHER" id="PTHR37849">
    <property type="entry name" value="YALI0E11605P"/>
    <property type="match status" value="1"/>
</dbReference>
<dbReference type="PANTHER" id="PTHR37849:SF1">
    <property type="entry name" value="YALI0E11605P"/>
    <property type="match status" value="1"/>
</dbReference>
<comment type="caution">
    <text evidence="2">The sequence shown here is derived from an EMBL/GenBank/DDBJ whole genome shotgun (WGS) entry which is preliminary data.</text>
</comment>
<protein>
    <submittedName>
        <fullName evidence="2">Uncharacterized protein</fullName>
    </submittedName>
</protein>
<keyword evidence="1" id="KW-0812">Transmembrane</keyword>
<gene>
    <name evidence="2" type="ORF">B0T18DRAFT_139685</name>
</gene>
<keyword evidence="3" id="KW-1185">Reference proteome</keyword>
<organism evidence="2 3">
    <name type="scientific">Schizothecium vesticola</name>
    <dbReference type="NCBI Taxonomy" id="314040"/>
    <lineage>
        <taxon>Eukaryota</taxon>
        <taxon>Fungi</taxon>
        <taxon>Dikarya</taxon>
        <taxon>Ascomycota</taxon>
        <taxon>Pezizomycotina</taxon>
        <taxon>Sordariomycetes</taxon>
        <taxon>Sordariomycetidae</taxon>
        <taxon>Sordariales</taxon>
        <taxon>Schizotheciaceae</taxon>
        <taxon>Schizothecium</taxon>
    </lineage>
</organism>
<keyword evidence="1" id="KW-0472">Membrane</keyword>
<evidence type="ECO:0000313" key="3">
    <source>
        <dbReference type="Proteomes" id="UP001172155"/>
    </source>
</evidence>
<accession>A0AA40K4T1</accession>
<evidence type="ECO:0000256" key="1">
    <source>
        <dbReference type="SAM" id="Phobius"/>
    </source>
</evidence>
<keyword evidence="1" id="KW-1133">Transmembrane helix</keyword>
<name>A0AA40K4T1_9PEZI</name>
<reference evidence="2" key="1">
    <citation type="submission" date="2023-06" db="EMBL/GenBank/DDBJ databases">
        <title>Genome-scale phylogeny and comparative genomics of the fungal order Sordariales.</title>
        <authorList>
            <consortium name="Lawrence Berkeley National Laboratory"/>
            <person name="Hensen N."/>
            <person name="Bonometti L."/>
            <person name="Westerberg I."/>
            <person name="Brannstrom I.O."/>
            <person name="Guillou S."/>
            <person name="Cros-Aarteil S."/>
            <person name="Calhoun S."/>
            <person name="Haridas S."/>
            <person name="Kuo A."/>
            <person name="Mondo S."/>
            <person name="Pangilinan J."/>
            <person name="Riley R."/>
            <person name="LaButti K."/>
            <person name="Andreopoulos B."/>
            <person name="Lipzen A."/>
            <person name="Chen C."/>
            <person name="Yanf M."/>
            <person name="Daum C."/>
            <person name="Ng V."/>
            <person name="Clum A."/>
            <person name="Steindorff A."/>
            <person name="Ohm R."/>
            <person name="Martin F."/>
            <person name="Silar P."/>
            <person name="Natvig D."/>
            <person name="Lalanne C."/>
            <person name="Gautier V."/>
            <person name="Ament-velasquez S.L."/>
            <person name="Kruys A."/>
            <person name="Hutchinson M.I."/>
            <person name="Powell A.J."/>
            <person name="Barry K."/>
            <person name="Miller A.N."/>
            <person name="Grigoriev I.V."/>
            <person name="Debuchy R."/>
            <person name="Gladieux P."/>
            <person name="Thoren M.H."/>
            <person name="Johannesson H."/>
        </authorList>
    </citation>
    <scope>NUCLEOTIDE SEQUENCE</scope>
    <source>
        <strain evidence="2">SMH3187-1</strain>
    </source>
</reference>
<sequence>MAPSRILVSAARAAAARRAFSASPARFDAAAASIGATPLPVVRKPVGALRGGLFGFFFGSTLAGAGIYTYALQDYKASNDLLTEDIYALQNAVDRLTKYVSMLEEKMDAIERKKKK</sequence>
<dbReference type="EMBL" id="JAUKUD010000004">
    <property type="protein sequence ID" value="KAK0745920.1"/>
    <property type="molecule type" value="Genomic_DNA"/>
</dbReference>
<evidence type="ECO:0000313" key="2">
    <source>
        <dbReference type="EMBL" id="KAK0745920.1"/>
    </source>
</evidence>
<dbReference type="AlphaFoldDB" id="A0AA40K4T1"/>
<proteinExistence type="predicted"/>
<dbReference type="Proteomes" id="UP001172155">
    <property type="component" value="Unassembled WGS sequence"/>
</dbReference>